<dbReference type="EMBL" id="LMWJ01000015">
    <property type="protein sequence ID" value="KUM73394.1"/>
    <property type="molecule type" value="Genomic_DNA"/>
</dbReference>
<comment type="caution">
    <text evidence="6">The sequence shown here is derived from an EMBL/GenBank/DDBJ whole genome shotgun (WGS) entry which is preliminary data.</text>
</comment>
<dbReference type="PANTHER" id="PTHR34069:SF2">
    <property type="entry name" value="BETA-KETOACYL-[ACYL-CARRIER-PROTEIN] SYNTHASE III"/>
    <property type="match status" value="1"/>
</dbReference>
<evidence type="ECO:0000259" key="4">
    <source>
        <dbReference type="Pfam" id="PF08541"/>
    </source>
</evidence>
<evidence type="ECO:0000313" key="7">
    <source>
        <dbReference type="Proteomes" id="UP000054024"/>
    </source>
</evidence>
<sequence length="361" mass="37019">MSTHPTGASGPRIGVVGLGGYLPPRVRGNSEVARAAGVSPEWISERTGVHARHVAAPGQAASDLATAAVRAATEAAGIEPGDLSLLICATSTPDELGPATACRIQAALGAQRAVALDVSAACSGWLFGTKVAHDWLAGSERPGYAAVVGVEAYSKFLDPTDRATSVLFADGAAATVLGPVPDSYGFTDFALGSDGTRADYVLIPAGGSRMPADTGTLRGGAHRIRMDGRAVSHFMDEIFPRIVADALDRNGLTVEDIACLACHQPNPAALRRLTAHVGVPADRLVVIGDRVGNIGAASAPYALATAAARNLLHRGDRVLLTVFGAGMTWGTALLHWSGARAVGIDTAPTPTDTDDERPPTS</sequence>
<dbReference type="GO" id="GO:0004315">
    <property type="term" value="F:3-oxoacyl-[acyl-carrier-protein] synthase activity"/>
    <property type="evidence" value="ECO:0007669"/>
    <property type="project" value="InterPro"/>
</dbReference>
<protein>
    <submittedName>
        <fullName evidence="6">3-oxoacyl-ACP synthase</fullName>
    </submittedName>
</protein>
<dbReference type="CDD" id="cd00830">
    <property type="entry name" value="KAS_III"/>
    <property type="match status" value="1"/>
</dbReference>
<dbReference type="NCBIfam" id="NF006829">
    <property type="entry name" value="PRK09352.1"/>
    <property type="match status" value="1"/>
</dbReference>
<evidence type="ECO:0000256" key="2">
    <source>
        <dbReference type="ARBA" id="ARBA00022679"/>
    </source>
</evidence>
<dbReference type="InterPro" id="IPR013751">
    <property type="entry name" value="ACP_syn_III_N"/>
</dbReference>
<reference evidence="6 7" key="1">
    <citation type="submission" date="2015-10" db="EMBL/GenBank/DDBJ databases">
        <title>Draft genome sequence of Streptomyces curacoi DSM 40107, type strain for the species Streptomyces curacoi.</title>
        <authorList>
            <person name="Ruckert C."/>
            <person name="Winkler A."/>
            <person name="Kalinowski J."/>
            <person name="Kampfer P."/>
            <person name="Glaeser S."/>
        </authorList>
    </citation>
    <scope>NUCLEOTIDE SEQUENCE [LARGE SCALE GENOMIC DNA]</scope>
    <source>
        <strain evidence="6 7">DSM 40107</strain>
    </source>
</reference>
<feature type="domain" description="Beta-ketoacyl-[acyl-carrier-protein] synthase III C-terminal" evidence="4">
    <location>
        <begin position="247"/>
        <end position="336"/>
    </location>
</feature>
<evidence type="ECO:0000256" key="3">
    <source>
        <dbReference type="ARBA" id="ARBA00023315"/>
    </source>
</evidence>
<dbReference type="STRING" id="146536.AQI70_21730"/>
<dbReference type="SUPFAM" id="SSF53901">
    <property type="entry name" value="Thiolase-like"/>
    <property type="match status" value="1"/>
</dbReference>
<dbReference type="Pfam" id="PF08545">
    <property type="entry name" value="ACP_syn_III"/>
    <property type="match status" value="1"/>
</dbReference>
<dbReference type="Proteomes" id="UP000054024">
    <property type="component" value="Unassembled WGS sequence"/>
</dbReference>
<gene>
    <name evidence="6" type="ORF">AQI70_21730</name>
</gene>
<keyword evidence="7" id="KW-1185">Reference proteome</keyword>
<organism evidence="6 7">
    <name type="scientific">Streptomyces curacoi</name>
    <dbReference type="NCBI Taxonomy" id="146536"/>
    <lineage>
        <taxon>Bacteria</taxon>
        <taxon>Bacillati</taxon>
        <taxon>Actinomycetota</taxon>
        <taxon>Actinomycetes</taxon>
        <taxon>Kitasatosporales</taxon>
        <taxon>Streptomycetaceae</taxon>
        <taxon>Streptomyces</taxon>
    </lineage>
</organism>
<dbReference type="Gene3D" id="3.40.47.10">
    <property type="match status" value="1"/>
</dbReference>
<feature type="domain" description="Beta-ketoacyl-[acyl-carrier-protein] synthase III N-terminal" evidence="5">
    <location>
        <begin position="116"/>
        <end position="195"/>
    </location>
</feature>
<dbReference type="InterPro" id="IPR013747">
    <property type="entry name" value="ACP_syn_III_C"/>
</dbReference>
<dbReference type="AlphaFoldDB" id="A0A117P5E7"/>
<evidence type="ECO:0000313" key="6">
    <source>
        <dbReference type="EMBL" id="KUM73394.1"/>
    </source>
</evidence>
<evidence type="ECO:0000256" key="1">
    <source>
        <dbReference type="ARBA" id="ARBA00022490"/>
    </source>
</evidence>
<dbReference type="InterPro" id="IPR016039">
    <property type="entry name" value="Thiolase-like"/>
</dbReference>
<keyword evidence="1" id="KW-0963">Cytoplasm</keyword>
<name>A0A117P5E7_9ACTN</name>
<dbReference type="OrthoDB" id="9815506at2"/>
<dbReference type="Pfam" id="PF08541">
    <property type="entry name" value="ACP_syn_III_C"/>
    <property type="match status" value="1"/>
</dbReference>
<keyword evidence="3" id="KW-0012">Acyltransferase</keyword>
<dbReference type="PANTHER" id="PTHR34069">
    <property type="entry name" value="3-OXOACYL-[ACYL-CARRIER-PROTEIN] SYNTHASE 3"/>
    <property type="match status" value="1"/>
</dbReference>
<evidence type="ECO:0000259" key="5">
    <source>
        <dbReference type="Pfam" id="PF08545"/>
    </source>
</evidence>
<accession>A0A117P5E7</accession>
<dbReference type="RefSeq" id="WP_062152625.1">
    <property type="nucleotide sequence ID" value="NZ_KQ947989.1"/>
</dbReference>
<proteinExistence type="predicted"/>
<keyword evidence="2" id="KW-0808">Transferase</keyword>
<dbReference type="GO" id="GO:0006633">
    <property type="term" value="P:fatty acid biosynthetic process"/>
    <property type="evidence" value="ECO:0007669"/>
    <property type="project" value="InterPro"/>
</dbReference>
<dbReference type="GO" id="GO:0044550">
    <property type="term" value="P:secondary metabolite biosynthetic process"/>
    <property type="evidence" value="ECO:0007669"/>
    <property type="project" value="TreeGrafter"/>
</dbReference>